<comment type="subcellular location">
    <subcellularLocation>
        <location evidence="1">Peroxisome membrane</location>
        <topology evidence="1">Multi-pass membrane protein</topology>
    </subcellularLocation>
</comment>
<proteinExistence type="inferred from homology"/>
<evidence type="ECO:0000259" key="18">
    <source>
        <dbReference type="SMART" id="SM00184"/>
    </source>
</evidence>
<evidence type="ECO:0000256" key="12">
    <source>
        <dbReference type="ARBA" id="ARBA00022989"/>
    </source>
</evidence>
<dbReference type="PANTHER" id="PTHR48178">
    <property type="entry name" value="PEROXISOME BIOGENESIS FACTOR 2"/>
    <property type="match status" value="1"/>
</dbReference>
<protein>
    <recommendedName>
        <fullName evidence="17">RING-type E3 ubiquitin transferase (cysteine targeting)</fullName>
        <ecNumber evidence="17">2.3.2.36</ecNumber>
    </recommendedName>
    <alternativeName>
        <fullName evidence="15">Peroxin-2</fullName>
    </alternativeName>
</protein>
<evidence type="ECO:0000256" key="17">
    <source>
        <dbReference type="ARBA" id="ARBA00034523"/>
    </source>
</evidence>
<evidence type="ECO:0000256" key="10">
    <source>
        <dbReference type="ARBA" id="ARBA00022833"/>
    </source>
</evidence>
<sequence>MTLSRTPSSSAWPARWQEAWEAAQPALSLIRGSLHEDGIPSPRPLRVNQMDSELLDQQLVHLLCEPLQRALGIASAALKTRFEPELTLLVQIALYKFSVWNLGATYGAKLQGLAYGAPTDAKGPLAPSGLRRRTLIIHGALTIFLPYCYSRLRTHALSRAWPDAPSIDKRRIAWRTLTRLETTHALLALVNTMVFLWNGRDRYRCLADRFLKLRLVSTRSKVTREVSYEFMNRQMVWHAFTVRPTSSESTPSLTARGQEFLLFLLPLISPRALQRRFGKVASRLALSVLPSSNDRKPQQRKRGKYEALPSGQCAICADSASHTLDLGYSANTLTALAPYSSARESMSDPAAIDEIPAFPIYTPYITSCGHLYCYYCISERMMRTVDEGSEVGWECLRCAEHVRSADRWEAEVSVVGDSGSESDYEFSSEFGTTDVSGSVTSSYLGSLTE</sequence>
<dbReference type="GO" id="GO:0016567">
    <property type="term" value="P:protein ubiquitination"/>
    <property type="evidence" value="ECO:0007669"/>
    <property type="project" value="UniProtKB-ARBA"/>
</dbReference>
<dbReference type="GO" id="GO:0005778">
    <property type="term" value="C:peroxisomal membrane"/>
    <property type="evidence" value="ECO:0007669"/>
    <property type="project" value="UniProtKB-SubCell"/>
</dbReference>
<evidence type="ECO:0000256" key="2">
    <source>
        <dbReference type="ARBA" id="ARBA00004906"/>
    </source>
</evidence>
<dbReference type="PROSITE" id="PS00518">
    <property type="entry name" value="ZF_RING_1"/>
    <property type="match status" value="1"/>
</dbReference>
<evidence type="ECO:0000256" key="3">
    <source>
        <dbReference type="ARBA" id="ARBA00008704"/>
    </source>
</evidence>
<evidence type="ECO:0000256" key="13">
    <source>
        <dbReference type="ARBA" id="ARBA00023136"/>
    </source>
</evidence>
<dbReference type="GO" id="GO:0016562">
    <property type="term" value="P:protein import into peroxisome matrix, receptor recycling"/>
    <property type="evidence" value="ECO:0007669"/>
    <property type="project" value="UniProtKB-ARBA"/>
</dbReference>
<feature type="domain" description="RING-type" evidence="18">
    <location>
        <begin position="313"/>
        <end position="398"/>
    </location>
</feature>
<keyword evidence="13" id="KW-0472">Membrane</keyword>
<dbReference type="PANTHER" id="PTHR48178:SF1">
    <property type="entry name" value="PEROXISOME BIOGENESIS FACTOR 2"/>
    <property type="match status" value="1"/>
</dbReference>
<evidence type="ECO:0000256" key="5">
    <source>
        <dbReference type="ARBA" id="ARBA00022679"/>
    </source>
</evidence>
<keyword evidence="8" id="KW-0863">Zinc-finger</keyword>
<dbReference type="GO" id="GO:0061630">
    <property type="term" value="F:ubiquitin protein ligase activity"/>
    <property type="evidence" value="ECO:0007669"/>
    <property type="project" value="UniProtKB-EC"/>
</dbReference>
<evidence type="ECO:0000256" key="8">
    <source>
        <dbReference type="ARBA" id="ARBA00022771"/>
    </source>
</evidence>
<keyword evidence="11" id="KW-0653">Protein transport</keyword>
<comment type="pathway">
    <text evidence="2">Protein modification; protein ubiquitination.</text>
</comment>
<keyword evidence="10" id="KW-0862">Zinc</keyword>
<dbReference type="Gene3D" id="3.30.40.10">
    <property type="entry name" value="Zinc/RING finger domain, C3HC4 (zinc finger)"/>
    <property type="match status" value="1"/>
</dbReference>
<keyword evidence="6" id="KW-0812">Transmembrane</keyword>
<dbReference type="AlphaFoldDB" id="A0A0D0AE66"/>
<keyword evidence="4" id="KW-0813">Transport</keyword>
<evidence type="ECO:0000256" key="14">
    <source>
        <dbReference type="ARBA" id="ARBA00023140"/>
    </source>
</evidence>
<evidence type="ECO:0000256" key="6">
    <source>
        <dbReference type="ARBA" id="ARBA00022692"/>
    </source>
</evidence>
<dbReference type="SMART" id="SM00184">
    <property type="entry name" value="RING"/>
    <property type="match status" value="1"/>
</dbReference>
<dbReference type="STRING" id="765257.A0A0D0AE66"/>
<evidence type="ECO:0000256" key="16">
    <source>
        <dbReference type="ARBA" id="ARBA00034438"/>
    </source>
</evidence>
<dbReference type="OrthoDB" id="1701437at2759"/>
<keyword evidence="20" id="KW-1185">Reference proteome</keyword>
<dbReference type="InterPro" id="IPR017907">
    <property type="entry name" value="Znf_RING_CS"/>
</dbReference>
<accession>A0A0D0AE66</accession>
<dbReference type="GO" id="GO:0008270">
    <property type="term" value="F:zinc ion binding"/>
    <property type="evidence" value="ECO:0007669"/>
    <property type="project" value="UniProtKB-KW"/>
</dbReference>
<dbReference type="InterPro" id="IPR013083">
    <property type="entry name" value="Znf_RING/FYVE/PHD"/>
</dbReference>
<keyword evidence="14" id="KW-0576">Peroxisome</keyword>
<evidence type="ECO:0000256" key="9">
    <source>
        <dbReference type="ARBA" id="ARBA00022786"/>
    </source>
</evidence>
<evidence type="ECO:0000256" key="7">
    <source>
        <dbReference type="ARBA" id="ARBA00022723"/>
    </source>
</evidence>
<evidence type="ECO:0000256" key="1">
    <source>
        <dbReference type="ARBA" id="ARBA00004585"/>
    </source>
</evidence>
<dbReference type="EC" id="2.3.2.36" evidence="17"/>
<organism evidence="19 20">
    <name type="scientific">Pisolithus microcarpus 441</name>
    <dbReference type="NCBI Taxonomy" id="765257"/>
    <lineage>
        <taxon>Eukaryota</taxon>
        <taxon>Fungi</taxon>
        <taxon>Dikarya</taxon>
        <taxon>Basidiomycota</taxon>
        <taxon>Agaricomycotina</taxon>
        <taxon>Agaricomycetes</taxon>
        <taxon>Agaricomycetidae</taxon>
        <taxon>Boletales</taxon>
        <taxon>Sclerodermatineae</taxon>
        <taxon>Pisolithaceae</taxon>
        <taxon>Pisolithus</taxon>
    </lineage>
</organism>
<evidence type="ECO:0000313" key="19">
    <source>
        <dbReference type="EMBL" id="KIK30413.1"/>
    </source>
</evidence>
<name>A0A0D0AE66_9AGAM</name>
<comment type="similarity">
    <text evidence="3">Belongs to the pex2/pex10/pex12 family.</text>
</comment>
<reference evidence="19 20" key="1">
    <citation type="submission" date="2014-04" db="EMBL/GenBank/DDBJ databases">
        <authorList>
            <consortium name="DOE Joint Genome Institute"/>
            <person name="Kuo A."/>
            <person name="Kohler A."/>
            <person name="Costa M.D."/>
            <person name="Nagy L.G."/>
            <person name="Floudas D."/>
            <person name="Copeland A."/>
            <person name="Barry K.W."/>
            <person name="Cichocki N."/>
            <person name="Veneault-Fourrey C."/>
            <person name="LaButti K."/>
            <person name="Lindquist E.A."/>
            <person name="Lipzen A."/>
            <person name="Lundell T."/>
            <person name="Morin E."/>
            <person name="Murat C."/>
            <person name="Sun H."/>
            <person name="Tunlid A."/>
            <person name="Henrissat B."/>
            <person name="Grigoriev I.V."/>
            <person name="Hibbett D.S."/>
            <person name="Martin F."/>
            <person name="Nordberg H.P."/>
            <person name="Cantor M.N."/>
            <person name="Hua S.X."/>
        </authorList>
    </citation>
    <scope>NUCLEOTIDE SEQUENCE [LARGE SCALE GENOMIC DNA]</scope>
    <source>
        <strain evidence="19 20">441</strain>
    </source>
</reference>
<dbReference type="SUPFAM" id="SSF57850">
    <property type="entry name" value="RING/U-box"/>
    <property type="match status" value="1"/>
</dbReference>
<keyword evidence="9" id="KW-0833">Ubl conjugation pathway</keyword>
<evidence type="ECO:0000313" key="20">
    <source>
        <dbReference type="Proteomes" id="UP000054018"/>
    </source>
</evidence>
<dbReference type="InterPro" id="IPR025654">
    <property type="entry name" value="PEX2/10"/>
</dbReference>
<keyword evidence="7" id="KW-0479">Metal-binding</keyword>
<keyword evidence="12" id="KW-1133">Transmembrane helix</keyword>
<evidence type="ECO:0000256" key="4">
    <source>
        <dbReference type="ARBA" id="ARBA00022448"/>
    </source>
</evidence>
<dbReference type="HOGENOM" id="CLU_024591_0_0_1"/>
<gene>
    <name evidence="19" type="ORF">PISMIDRAFT_293104</name>
</gene>
<dbReference type="Proteomes" id="UP000054018">
    <property type="component" value="Unassembled WGS sequence"/>
</dbReference>
<dbReference type="EMBL" id="KN833686">
    <property type="protein sequence ID" value="KIK30413.1"/>
    <property type="molecule type" value="Genomic_DNA"/>
</dbReference>
<keyword evidence="5" id="KW-0808">Transferase</keyword>
<reference evidence="20" key="2">
    <citation type="submission" date="2015-01" db="EMBL/GenBank/DDBJ databases">
        <title>Evolutionary Origins and Diversification of the Mycorrhizal Mutualists.</title>
        <authorList>
            <consortium name="DOE Joint Genome Institute"/>
            <consortium name="Mycorrhizal Genomics Consortium"/>
            <person name="Kohler A."/>
            <person name="Kuo A."/>
            <person name="Nagy L.G."/>
            <person name="Floudas D."/>
            <person name="Copeland A."/>
            <person name="Barry K.W."/>
            <person name="Cichocki N."/>
            <person name="Veneault-Fourrey C."/>
            <person name="LaButti K."/>
            <person name="Lindquist E.A."/>
            <person name="Lipzen A."/>
            <person name="Lundell T."/>
            <person name="Morin E."/>
            <person name="Murat C."/>
            <person name="Riley R."/>
            <person name="Ohm R."/>
            <person name="Sun H."/>
            <person name="Tunlid A."/>
            <person name="Henrissat B."/>
            <person name="Grigoriev I.V."/>
            <person name="Hibbett D.S."/>
            <person name="Martin F."/>
        </authorList>
    </citation>
    <scope>NUCLEOTIDE SEQUENCE [LARGE SCALE GENOMIC DNA]</scope>
    <source>
        <strain evidence="20">441</strain>
    </source>
</reference>
<evidence type="ECO:0000256" key="11">
    <source>
        <dbReference type="ARBA" id="ARBA00022927"/>
    </source>
</evidence>
<evidence type="ECO:0000256" key="15">
    <source>
        <dbReference type="ARBA" id="ARBA00032511"/>
    </source>
</evidence>
<dbReference type="InterPro" id="IPR001841">
    <property type="entry name" value="Znf_RING"/>
</dbReference>
<comment type="catalytic activity">
    <reaction evidence="16">
        <text>[E2 ubiquitin-conjugating enzyme]-S-ubiquitinyl-L-cysteine + [acceptor protein]-L-cysteine = [E2 ubiquitin-conjugating enzyme]-L-cysteine + [acceptor protein]-S-ubiquitinyl-L-cysteine.</text>
        <dbReference type="EC" id="2.3.2.36"/>
    </reaction>
</comment>
<dbReference type="InterPro" id="IPR006845">
    <property type="entry name" value="Pex_N"/>
</dbReference>
<dbReference type="Pfam" id="PF04757">
    <property type="entry name" value="Pex2_Pex12"/>
    <property type="match status" value="1"/>
</dbReference>